<feature type="coiled-coil region" evidence="4">
    <location>
        <begin position="32"/>
        <end position="103"/>
    </location>
</feature>
<dbReference type="InterPro" id="IPR038189">
    <property type="entry name" value="Cdc37_Hsp90-bd_sf"/>
</dbReference>
<dbReference type="EMBL" id="JASPKY010000084">
    <property type="protein sequence ID" value="KAK9738641.1"/>
    <property type="molecule type" value="Genomic_DNA"/>
</dbReference>
<evidence type="ECO:0000259" key="5">
    <source>
        <dbReference type="SMART" id="SM01070"/>
    </source>
</evidence>
<protein>
    <submittedName>
        <fullName evidence="7">Cdc37 N terminal kinase binding</fullName>
    </submittedName>
</protein>
<keyword evidence="4" id="KW-0175">Coiled coil</keyword>
<keyword evidence="7" id="KW-0418">Kinase</keyword>
<keyword evidence="8" id="KW-1185">Reference proteome</keyword>
<dbReference type="SUPFAM" id="SSF101391">
    <property type="entry name" value="Hsp90 co-chaperone CDC37"/>
    <property type="match status" value="1"/>
</dbReference>
<comment type="similarity">
    <text evidence="2">Belongs to the CDC37 family.</text>
</comment>
<dbReference type="SMART" id="SM01071">
    <property type="entry name" value="CDC37_N"/>
    <property type="match status" value="1"/>
</dbReference>
<evidence type="ECO:0000313" key="7">
    <source>
        <dbReference type="EMBL" id="KAK9738641.1"/>
    </source>
</evidence>
<dbReference type="Pfam" id="PF03234">
    <property type="entry name" value="CDC37_N"/>
    <property type="match status" value="1"/>
</dbReference>
<dbReference type="AlphaFoldDB" id="A0AAW1LX86"/>
<accession>A0AAW1LX86</accession>
<evidence type="ECO:0000256" key="2">
    <source>
        <dbReference type="ARBA" id="ARBA00006222"/>
    </source>
</evidence>
<dbReference type="GO" id="GO:0051082">
    <property type="term" value="F:unfolded protein binding"/>
    <property type="evidence" value="ECO:0007669"/>
    <property type="project" value="TreeGrafter"/>
</dbReference>
<organism evidence="7 8">
    <name type="scientific">Popillia japonica</name>
    <name type="common">Japanese beetle</name>
    <dbReference type="NCBI Taxonomy" id="7064"/>
    <lineage>
        <taxon>Eukaryota</taxon>
        <taxon>Metazoa</taxon>
        <taxon>Ecdysozoa</taxon>
        <taxon>Arthropoda</taxon>
        <taxon>Hexapoda</taxon>
        <taxon>Insecta</taxon>
        <taxon>Pterygota</taxon>
        <taxon>Neoptera</taxon>
        <taxon>Endopterygota</taxon>
        <taxon>Coleoptera</taxon>
        <taxon>Polyphaga</taxon>
        <taxon>Scarabaeiformia</taxon>
        <taxon>Scarabaeidae</taxon>
        <taxon>Rutelinae</taxon>
        <taxon>Popillia</taxon>
    </lineage>
</organism>
<dbReference type="Gene3D" id="1.20.58.610">
    <property type="entry name" value="Cdc37, Hsp90 binding domain"/>
    <property type="match status" value="1"/>
</dbReference>
<evidence type="ECO:0000259" key="6">
    <source>
        <dbReference type="SMART" id="SM01071"/>
    </source>
</evidence>
<dbReference type="PANTHER" id="PTHR12800:SF4">
    <property type="entry name" value="HSP90 CO-CHAPERONE CDC37"/>
    <property type="match status" value="1"/>
</dbReference>
<evidence type="ECO:0000256" key="1">
    <source>
        <dbReference type="ARBA" id="ARBA00004496"/>
    </source>
</evidence>
<name>A0AAW1LX86_POPJA</name>
<evidence type="ECO:0000256" key="4">
    <source>
        <dbReference type="SAM" id="Coils"/>
    </source>
</evidence>
<sequence length="255" mass="30097">MDYSKWNNIEISDDEDDKCLNIDKASLFQSRHEDRIARMEKHKKEVESLKEKKAEYDKKLSEAKQKQINSDNIEELSEIFSELKLKKKEIDTIEEKLKEEERKTPWNIDTISKPGYSKTVINTKPGNHKELVPYSEEAVNMRRRAFFNRYNKEIKHYGKLKSSAESKAYLKDHPHLFSDFTIDFLGDWCKILELQQKTTLMEHVITQCTNLVSILHFASLQNCEPMATLDIFFELIQKKDYRIDLGLFHVGEVKC</sequence>
<dbReference type="SMART" id="SM01070">
    <property type="entry name" value="CDC37_M"/>
    <property type="match status" value="1"/>
</dbReference>
<dbReference type="GO" id="GO:0005737">
    <property type="term" value="C:cytoplasm"/>
    <property type="evidence" value="ECO:0007669"/>
    <property type="project" value="UniProtKB-SubCell"/>
</dbReference>
<dbReference type="GO" id="GO:0006457">
    <property type="term" value="P:protein folding"/>
    <property type="evidence" value="ECO:0007669"/>
    <property type="project" value="TreeGrafter"/>
</dbReference>
<evidence type="ECO:0000256" key="3">
    <source>
        <dbReference type="ARBA" id="ARBA00022490"/>
    </source>
</evidence>
<comment type="caution">
    <text evidence="7">The sequence shown here is derived from an EMBL/GenBank/DDBJ whole genome shotgun (WGS) entry which is preliminary data.</text>
</comment>
<dbReference type="InterPro" id="IPR013874">
    <property type="entry name" value="Cdc37_Hsp90-bd"/>
</dbReference>
<dbReference type="InterPro" id="IPR013855">
    <property type="entry name" value="Cdc37_N_dom"/>
</dbReference>
<dbReference type="GO" id="GO:0031072">
    <property type="term" value="F:heat shock protein binding"/>
    <property type="evidence" value="ECO:0007669"/>
    <property type="project" value="TreeGrafter"/>
</dbReference>
<proteinExistence type="inferred from homology"/>
<keyword evidence="3" id="KW-0963">Cytoplasm</keyword>
<dbReference type="Proteomes" id="UP001458880">
    <property type="component" value="Unassembled WGS sequence"/>
</dbReference>
<dbReference type="GO" id="GO:0019901">
    <property type="term" value="F:protein kinase binding"/>
    <property type="evidence" value="ECO:0007669"/>
    <property type="project" value="InterPro"/>
</dbReference>
<dbReference type="GO" id="GO:0050821">
    <property type="term" value="P:protein stabilization"/>
    <property type="evidence" value="ECO:0007669"/>
    <property type="project" value="TreeGrafter"/>
</dbReference>
<dbReference type="GO" id="GO:0051087">
    <property type="term" value="F:protein-folding chaperone binding"/>
    <property type="evidence" value="ECO:0007669"/>
    <property type="project" value="TreeGrafter"/>
</dbReference>
<feature type="domain" description="Cdc37 Hsp90 binding" evidence="5">
    <location>
        <begin position="112"/>
        <end position="255"/>
    </location>
</feature>
<evidence type="ECO:0000313" key="8">
    <source>
        <dbReference type="Proteomes" id="UP001458880"/>
    </source>
</evidence>
<reference evidence="7 8" key="1">
    <citation type="journal article" date="2024" name="BMC Genomics">
        <title>De novo assembly and annotation of Popillia japonica's genome with initial clues to its potential as an invasive pest.</title>
        <authorList>
            <person name="Cucini C."/>
            <person name="Boschi S."/>
            <person name="Funari R."/>
            <person name="Cardaioli E."/>
            <person name="Iannotti N."/>
            <person name="Marturano G."/>
            <person name="Paoli F."/>
            <person name="Bruttini M."/>
            <person name="Carapelli A."/>
            <person name="Frati F."/>
            <person name="Nardi F."/>
        </authorList>
    </citation>
    <scope>NUCLEOTIDE SEQUENCE [LARGE SCALE GENOMIC DNA]</scope>
    <source>
        <strain evidence="7">DMR45628</strain>
    </source>
</reference>
<dbReference type="GO" id="GO:0016301">
    <property type="term" value="F:kinase activity"/>
    <property type="evidence" value="ECO:0007669"/>
    <property type="project" value="UniProtKB-KW"/>
</dbReference>
<feature type="domain" description="Cdc37 N-terminal" evidence="6">
    <location>
        <begin position="2"/>
        <end position="119"/>
    </location>
</feature>
<dbReference type="PANTHER" id="PTHR12800">
    <property type="entry name" value="CDC37-RELATED"/>
    <property type="match status" value="1"/>
</dbReference>
<dbReference type="InterPro" id="IPR004918">
    <property type="entry name" value="Cdc37"/>
</dbReference>
<comment type="subcellular location">
    <subcellularLocation>
        <location evidence="1">Cytoplasm</location>
    </subcellularLocation>
</comment>
<gene>
    <name evidence="7" type="ORF">QE152_g9692</name>
</gene>
<keyword evidence="7" id="KW-0808">Transferase</keyword>